<dbReference type="EMBL" id="FOMT01000005">
    <property type="protein sequence ID" value="SFE96626.1"/>
    <property type="molecule type" value="Genomic_DNA"/>
</dbReference>
<dbReference type="AlphaFoldDB" id="A0A1I2EVX8"/>
<name>A0A1I2EVX8_9BACL</name>
<dbReference type="InterPro" id="IPR015797">
    <property type="entry name" value="NUDIX_hydrolase-like_dom_sf"/>
</dbReference>
<gene>
    <name evidence="4" type="ORF">SAMN05216378_4527</name>
</gene>
<dbReference type="PANTHER" id="PTHR43046:SF14">
    <property type="entry name" value="MUTT_NUDIX FAMILY PROTEIN"/>
    <property type="match status" value="1"/>
</dbReference>
<dbReference type="PANTHER" id="PTHR43046">
    <property type="entry name" value="GDP-MANNOSE MANNOSYL HYDROLASE"/>
    <property type="match status" value="1"/>
</dbReference>
<evidence type="ECO:0000313" key="5">
    <source>
        <dbReference type="Proteomes" id="UP000198855"/>
    </source>
</evidence>
<dbReference type="Proteomes" id="UP000198855">
    <property type="component" value="Unassembled WGS sequence"/>
</dbReference>
<keyword evidence="2" id="KW-0378">Hydrolase</keyword>
<dbReference type="STRING" id="1045775.SAMN05216378_4527"/>
<dbReference type="InterPro" id="IPR000086">
    <property type="entry name" value="NUDIX_hydrolase_dom"/>
</dbReference>
<evidence type="ECO:0000256" key="1">
    <source>
        <dbReference type="ARBA" id="ARBA00001946"/>
    </source>
</evidence>
<dbReference type="SUPFAM" id="SSF55811">
    <property type="entry name" value="Nudix"/>
    <property type="match status" value="1"/>
</dbReference>
<feature type="domain" description="Nudix hydrolase" evidence="3">
    <location>
        <begin position="3"/>
        <end position="140"/>
    </location>
</feature>
<dbReference type="RefSeq" id="WP_091188704.1">
    <property type="nucleotide sequence ID" value="NZ_FOMT01000005.1"/>
</dbReference>
<sequence>MNSIRNSAKAIIIQDERMLLTVNKDDKGLFYICPGGGQEHSENLREAVVRECMEEIGEQVEVLDLVHVREYIGRNYDGGDPGTHQVEFYFECNLVSSSPTFENVSVPDHYQIGIDWVDINRLDEVRFYPKELGMRIKNKEGSIRYLGDVN</sequence>
<evidence type="ECO:0000256" key="2">
    <source>
        <dbReference type="ARBA" id="ARBA00022801"/>
    </source>
</evidence>
<dbReference type="PROSITE" id="PS51462">
    <property type="entry name" value="NUDIX"/>
    <property type="match status" value="1"/>
</dbReference>
<organism evidence="4 5">
    <name type="scientific">Paenibacillus catalpae</name>
    <dbReference type="NCBI Taxonomy" id="1045775"/>
    <lineage>
        <taxon>Bacteria</taxon>
        <taxon>Bacillati</taxon>
        <taxon>Bacillota</taxon>
        <taxon>Bacilli</taxon>
        <taxon>Bacillales</taxon>
        <taxon>Paenibacillaceae</taxon>
        <taxon>Paenibacillus</taxon>
    </lineage>
</organism>
<dbReference type="GO" id="GO:0016787">
    <property type="term" value="F:hydrolase activity"/>
    <property type="evidence" value="ECO:0007669"/>
    <property type="project" value="UniProtKB-KW"/>
</dbReference>
<dbReference type="CDD" id="cd18880">
    <property type="entry name" value="NUDIX_ADPRase"/>
    <property type="match status" value="1"/>
</dbReference>
<dbReference type="OrthoDB" id="65827at2"/>
<evidence type="ECO:0000259" key="3">
    <source>
        <dbReference type="PROSITE" id="PS51462"/>
    </source>
</evidence>
<dbReference type="Pfam" id="PF00293">
    <property type="entry name" value="NUDIX"/>
    <property type="match status" value="1"/>
</dbReference>
<evidence type="ECO:0000313" key="4">
    <source>
        <dbReference type="EMBL" id="SFE96626.1"/>
    </source>
</evidence>
<reference evidence="5" key="1">
    <citation type="submission" date="2016-10" db="EMBL/GenBank/DDBJ databases">
        <authorList>
            <person name="Varghese N."/>
            <person name="Submissions S."/>
        </authorList>
    </citation>
    <scope>NUCLEOTIDE SEQUENCE [LARGE SCALE GENOMIC DNA]</scope>
    <source>
        <strain evidence="5">CGMCC 1.10784</strain>
    </source>
</reference>
<dbReference type="Gene3D" id="3.90.79.10">
    <property type="entry name" value="Nucleoside Triphosphate Pyrophosphohydrolase"/>
    <property type="match status" value="1"/>
</dbReference>
<accession>A0A1I2EVX8</accession>
<proteinExistence type="predicted"/>
<keyword evidence="5" id="KW-1185">Reference proteome</keyword>
<comment type="cofactor">
    <cofactor evidence="1">
        <name>Mg(2+)</name>
        <dbReference type="ChEBI" id="CHEBI:18420"/>
    </cofactor>
</comment>
<protein>
    <submittedName>
        <fullName evidence="4">ADP-ribose pyrophosphatase YjhB, NUDIX family</fullName>
    </submittedName>
</protein>